<dbReference type="RefSeq" id="WP_073076142.1">
    <property type="nucleotide sequence ID" value="NZ_FQXV01000001.1"/>
</dbReference>
<dbReference type="InterPro" id="IPR013094">
    <property type="entry name" value="AB_hydrolase_3"/>
</dbReference>
<evidence type="ECO:0000256" key="1">
    <source>
        <dbReference type="ARBA" id="ARBA00022801"/>
    </source>
</evidence>
<evidence type="ECO:0000259" key="2">
    <source>
        <dbReference type="Pfam" id="PF07859"/>
    </source>
</evidence>
<dbReference type="STRING" id="1123282.SAMN02745823_00618"/>
<evidence type="ECO:0000313" key="4">
    <source>
        <dbReference type="Proteomes" id="UP000183995"/>
    </source>
</evidence>
<protein>
    <submittedName>
        <fullName evidence="3">Acetyl esterase/lipase</fullName>
    </submittedName>
</protein>
<dbReference type="OrthoDB" id="9815425at2"/>
<dbReference type="Proteomes" id="UP000183995">
    <property type="component" value="Unassembled WGS sequence"/>
</dbReference>
<evidence type="ECO:0000313" key="3">
    <source>
        <dbReference type="EMBL" id="SHH64921.1"/>
    </source>
</evidence>
<dbReference type="GO" id="GO:0016787">
    <property type="term" value="F:hydrolase activity"/>
    <property type="evidence" value="ECO:0007669"/>
    <property type="project" value="UniProtKB-KW"/>
</dbReference>
<feature type="domain" description="Alpha/beta hydrolase fold-3" evidence="2">
    <location>
        <begin position="80"/>
        <end position="287"/>
    </location>
</feature>
<dbReference type="PANTHER" id="PTHR48081">
    <property type="entry name" value="AB HYDROLASE SUPERFAMILY PROTEIN C4A8.06C"/>
    <property type="match status" value="1"/>
</dbReference>
<reference evidence="3 4" key="1">
    <citation type="submission" date="2016-11" db="EMBL/GenBank/DDBJ databases">
        <authorList>
            <person name="Jaros S."/>
            <person name="Januszkiewicz K."/>
            <person name="Wedrychowicz H."/>
        </authorList>
    </citation>
    <scope>NUCLEOTIDE SEQUENCE [LARGE SCALE GENOMIC DNA]</scope>
    <source>
        <strain evidence="3 4">DSM 10068</strain>
    </source>
</reference>
<sequence length="311" mass="33587">MDSRVDPELRAMLSMMPREDFRKEDLNELRAGMATAFGPAVTNFPDCTVTDRRIPGPEGAAQVRVRLYDPAGPARNRPGVLYIHGGGYILGTPEMTDSSCAGIAAALGAVVASVDYRLAPEHPFPAPLEDCYAALAWFADNAPALDADRDNIAVVGGSAGGGLAAALALLARDRKGPRITFQAPLYPMLDDRNITPSSREFTDPRVWSRDKNIFAWESYLGPLYGGDVPQYAAPARALNLAGLPPAYTFVGALDLFRDETTDYVTRLLQAGVPTEFHIYPGCFHGFDMFPTEIGRRAAAGLIDALKRALVK</sequence>
<accession>A0A1M5UPK9</accession>
<dbReference type="PANTHER" id="PTHR48081:SF8">
    <property type="entry name" value="ALPHA_BETA HYDROLASE FOLD-3 DOMAIN-CONTAINING PROTEIN-RELATED"/>
    <property type="match status" value="1"/>
</dbReference>
<proteinExistence type="predicted"/>
<dbReference type="Pfam" id="PF07859">
    <property type="entry name" value="Abhydrolase_3"/>
    <property type="match status" value="1"/>
</dbReference>
<dbReference type="SUPFAM" id="SSF53474">
    <property type="entry name" value="alpha/beta-Hydrolases"/>
    <property type="match status" value="1"/>
</dbReference>
<organism evidence="3 4">
    <name type="scientific">Sporobacter termitidis DSM 10068</name>
    <dbReference type="NCBI Taxonomy" id="1123282"/>
    <lineage>
        <taxon>Bacteria</taxon>
        <taxon>Bacillati</taxon>
        <taxon>Bacillota</taxon>
        <taxon>Clostridia</taxon>
        <taxon>Eubacteriales</taxon>
        <taxon>Oscillospiraceae</taxon>
        <taxon>Sporobacter</taxon>
    </lineage>
</organism>
<dbReference type="InterPro" id="IPR050300">
    <property type="entry name" value="GDXG_lipolytic_enzyme"/>
</dbReference>
<keyword evidence="1" id="KW-0378">Hydrolase</keyword>
<gene>
    <name evidence="3" type="ORF">SAMN02745823_00618</name>
</gene>
<dbReference type="AlphaFoldDB" id="A0A1M5UPK9"/>
<dbReference type="InterPro" id="IPR029058">
    <property type="entry name" value="AB_hydrolase_fold"/>
</dbReference>
<dbReference type="EMBL" id="FQXV01000001">
    <property type="protein sequence ID" value="SHH64921.1"/>
    <property type="molecule type" value="Genomic_DNA"/>
</dbReference>
<dbReference type="Gene3D" id="3.40.50.1820">
    <property type="entry name" value="alpha/beta hydrolase"/>
    <property type="match status" value="1"/>
</dbReference>
<name>A0A1M5UPK9_9FIRM</name>
<keyword evidence="4" id="KW-1185">Reference proteome</keyword>